<dbReference type="EMBL" id="LAZR01013508">
    <property type="protein sequence ID" value="KKM21642.1"/>
    <property type="molecule type" value="Genomic_DNA"/>
</dbReference>
<comment type="caution">
    <text evidence="1">The sequence shown here is derived from an EMBL/GenBank/DDBJ whole genome shotgun (WGS) entry which is preliminary data.</text>
</comment>
<proteinExistence type="predicted"/>
<name>A0A0F9I298_9ZZZZ</name>
<reference evidence="1" key="1">
    <citation type="journal article" date="2015" name="Nature">
        <title>Complex archaea that bridge the gap between prokaryotes and eukaryotes.</title>
        <authorList>
            <person name="Spang A."/>
            <person name="Saw J.H."/>
            <person name="Jorgensen S.L."/>
            <person name="Zaremba-Niedzwiedzka K."/>
            <person name="Martijn J."/>
            <person name="Lind A.E."/>
            <person name="van Eijk R."/>
            <person name="Schleper C."/>
            <person name="Guy L."/>
            <person name="Ettema T.J."/>
        </authorList>
    </citation>
    <scope>NUCLEOTIDE SEQUENCE</scope>
</reference>
<sequence>MYIVIVEEANTRGAEDPLEVEEVDTLEEALSIVNTFAEKYISDPDNQCVIKLMPTSIF</sequence>
<gene>
    <name evidence="1" type="ORF">LCGC14_1633430</name>
</gene>
<evidence type="ECO:0000313" key="1">
    <source>
        <dbReference type="EMBL" id="KKM21642.1"/>
    </source>
</evidence>
<organism evidence="1">
    <name type="scientific">marine sediment metagenome</name>
    <dbReference type="NCBI Taxonomy" id="412755"/>
    <lineage>
        <taxon>unclassified sequences</taxon>
        <taxon>metagenomes</taxon>
        <taxon>ecological metagenomes</taxon>
    </lineage>
</organism>
<dbReference type="AlphaFoldDB" id="A0A0F9I298"/>
<protein>
    <submittedName>
        <fullName evidence="1">Uncharacterized protein</fullName>
    </submittedName>
</protein>
<accession>A0A0F9I298</accession>